<dbReference type="AlphaFoldDB" id="A0A1Q9C6K2"/>
<dbReference type="EMBL" id="LSRX01001595">
    <property type="protein sequence ID" value="OLP78562.1"/>
    <property type="molecule type" value="Genomic_DNA"/>
</dbReference>
<proteinExistence type="predicted"/>
<dbReference type="Proteomes" id="UP000186817">
    <property type="component" value="Unassembled WGS sequence"/>
</dbReference>
<feature type="region of interest" description="Disordered" evidence="1">
    <location>
        <begin position="187"/>
        <end position="251"/>
    </location>
</feature>
<evidence type="ECO:0000256" key="1">
    <source>
        <dbReference type="SAM" id="MobiDB-lite"/>
    </source>
</evidence>
<name>A0A1Q9C6K2_SYMMI</name>
<comment type="caution">
    <text evidence="2">The sequence shown here is derived from an EMBL/GenBank/DDBJ whole genome shotgun (WGS) entry which is preliminary data.</text>
</comment>
<feature type="non-terminal residue" evidence="2">
    <location>
        <position position="626"/>
    </location>
</feature>
<evidence type="ECO:0000313" key="2">
    <source>
        <dbReference type="EMBL" id="OLP78562.1"/>
    </source>
</evidence>
<organism evidence="2 3">
    <name type="scientific">Symbiodinium microadriaticum</name>
    <name type="common">Dinoflagellate</name>
    <name type="synonym">Zooxanthella microadriatica</name>
    <dbReference type="NCBI Taxonomy" id="2951"/>
    <lineage>
        <taxon>Eukaryota</taxon>
        <taxon>Sar</taxon>
        <taxon>Alveolata</taxon>
        <taxon>Dinophyceae</taxon>
        <taxon>Suessiales</taxon>
        <taxon>Symbiodiniaceae</taxon>
        <taxon>Symbiodinium</taxon>
    </lineage>
</organism>
<reference evidence="2 3" key="1">
    <citation type="submission" date="2016-02" db="EMBL/GenBank/DDBJ databases">
        <title>Genome analysis of coral dinoflagellate symbionts highlights evolutionary adaptations to a symbiotic lifestyle.</title>
        <authorList>
            <person name="Aranda M."/>
            <person name="Li Y."/>
            <person name="Liew Y.J."/>
            <person name="Baumgarten S."/>
            <person name="Simakov O."/>
            <person name="Wilson M."/>
            <person name="Piel J."/>
            <person name="Ashoor H."/>
            <person name="Bougouffa S."/>
            <person name="Bajic V.B."/>
            <person name="Ryu T."/>
            <person name="Ravasi T."/>
            <person name="Bayer T."/>
            <person name="Micklem G."/>
            <person name="Kim H."/>
            <person name="Bhak J."/>
            <person name="Lajeunesse T.C."/>
            <person name="Voolstra C.R."/>
        </authorList>
    </citation>
    <scope>NUCLEOTIDE SEQUENCE [LARGE SCALE GENOMIC DNA]</scope>
    <source>
        <strain evidence="2 3">CCMP2467</strain>
    </source>
</reference>
<sequence>MMMLLHALEDYLYLSVPSRVDRIGLHVYIALLEPLLGFMVSVSSRVALTWNTRTVVLDEQFVVEIKNQKYVKIQGSHPTWLKLLQGHSRGTLSGSDGMQELKKKRDLEVLRQVTKKDADKDLFSDDEDKEKEALKGIVDFEPGFVVLDTGLQLGVYSRHKSTHDLLVLLDEKHLEQAFEILTTDAPPAKRPYKKKKTGDLSDLPAIPDEVPEQQQQQQQQQQTSHQEPEQPDEPNVAEEPAAAGTIPGDPAGFVEQVHMAATGFPNPSTGQAVPAGFPPAPRVVPPTEVPASWMAAGAGYMQNAEYHGGGCCHVHGVHRRAALELELRFLELVPRAALELHLLWFLDLVFRTALELHLRFLQLVLQAALELQPRFLELVLQAALELHQRLMELVLQAALQLHQRLMDLVNGSHRLAAGAKDLLPRAAGNLVVGRCIRQLAAAILLVAKASGMHPPEWGGHGAHAEMMPPEWGGPGAPAETNAAGCAEDQMTAPGVSGEVFQLGDRDMEHCLVSSVVRLGSGGSCSKGDVVLVKPAASGRPWDAGQVWLHVEVHGVCWTLVSMWQFLSLDPGTDSACWVEQASIEETEKRLESRITSASSDHGMNLGLLDMSIGAKSNRSVQRGIQG</sequence>
<accession>A0A1Q9C6K2</accession>
<gene>
    <name evidence="2" type="ORF">AK812_SmicGene41256</name>
</gene>
<feature type="compositionally biased region" description="Low complexity" evidence="1">
    <location>
        <begin position="213"/>
        <end position="222"/>
    </location>
</feature>
<evidence type="ECO:0000313" key="3">
    <source>
        <dbReference type="Proteomes" id="UP000186817"/>
    </source>
</evidence>
<keyword evidence="3" id="KW-1185">Reference proteome</keyword>
<protein>
    <submittedName>
        <fullName evidence="2">Uncharacterized protein</fullName>
    </submittedName>
</protein>